<gene>
    <name evidence="2" type="ORF">C1H46_016747</name>
</gene>
<dbReference type="AlphaFoldDB" id="A0A540MFW6"/>
<evidence type="ECO:0000313" key="2">
    <source>
        <dbReference type="EMBL" id="TQD97640.1"/>
    </source>
</evidence>
<dbReference type="Proteomes" id="UP000315295">
    <property type="component" value="Unassembled WGS sequence"/>
</dbReference>
<sequence>MLKRWFLQQFLPTVVCLILMSDKPQVALNNAMQAQVVSQSGTLYLIFRLLPFRPLGMDSEAQAALVMNYA</sequence>
<reference evidence="2 3" key="1">
    <citation type="journal article" date="2019" name="G3 (Bethesda)">
        <title>Sequencing of a Wild Apple (Malus baccata) Genome Unravels the Differences Between Cultivated and Wild Apple Species Regarding Disease Resistance and Cold Tolerance.</title>
        <authorList>
            <person name="Chen X."/>
        </authorList>
    </citation>
    <scope>NUCLEOTIDE SEQUENCE [LARGE SCALE GENOMIC DNA]</scope>
    <source>
        <strain evidence="3">cv. Shandingzi</strain>
        <tissue evidence="2">Leaves</tissue>
    </source>
</reference>
<evidence type="ECO:0000313" key="3">
    <source>
        <dbReference type="Proteomes" id="UP000315295"/>
    </source>
</evidence>
<accession>A0A540MFW6</accession>
<dbReference type="EMBL" id="VIEB01000267">
    <property type="protein sequence ID" value="TQD97640.1"/>
    <property type="molecule type" value="Genomic_DNA"/>
</dbReference>
<organism evidence="2 3">
    <name type="scientific">Malus baccata</name>
    <name type="common">Siberian crab apple</name>
    <name type="synonym">Pyrus baccata</name>
    <dbReference type="NCBI Taxonomy" id="106549"/>
    <lineage>
        <taxon>Eukaryota</taxon>
        <taxon>Viridiplantae</taxon>
        <taxon>Streptophyta</taxon>
        <taxon>Embryophyta</taxon>
        <taxon>Tracheophyta</taxon>
        <taxon>Spermatophyta</taxon>
        <taxon>Magnoliopsida</taxon>
        <taxon>eudicotyledons</taxon>
        <taxon>Gunneridae</taxon>
        <taxon>Pentapetalae</taxon>
        <taxon>rosids</taxon>
        <taxon>fabids</taxon>
        <taxon>Rosales</taxon>
        <taxon>Rosaceae</taxon>
        <taxon>Amygdaloideae</taxon>
        <taxon>Maleae</taxon>
        <taxon>Malus</taxon>
    </lineage>
</organism>
<evidence type="ECO:0000256" key="1">
    <source>
        <dbReference type="SAM" id="SignalP"/>
    </source>
</evidence>
<feature type="signal peptide" evidence="1">
    <location>
        <begin position="1"/>
        <end position="16"/>
    </location>
</feature>
<proteinExistence type="predicted"/>
<feature type="chain" id="PRO_5021700536" evidence="1">
    <location>
        <begin position="17"/>
        <end position="70"/>
    </location>
</feature>
<name>A0A540MFW6_MALBA</name>
<protein>
    <submittedName>
        <fullName evidence="2">Uncharacterized protein</fullName>
    </submittedName>
</protein>
<keyword evidence="1" id="KW-0732">Signal</keyword>
<comment type="caution">
    <text evidence="2">The sequence shown here is derived from an EMBL/GenBank/DDBJ whole genome shotgun (WGS) entry which is preliminary data.</text>
</comment>
<keyword evidence="3" id="KW-1185">Reference proteome</keyword>